<comment type="caution">
    <text evidence="3">The sequence shown here is derived from an EMBL/GenBank/DDBJ whole genome shotgun (WGS) entry which is preliminary data.</text>
</comment>
<sequence length="150" mass="16123">MKVVIQKVSQASVTVNREVVGAIGEGLLLLVGVGPEDGSEDIDYLVRKISQMRIFEDDAGVMNLSVLDKQAEVLCVSQFTLLASTKKGNRPSYSQAARPEVALPLFNQFVARMSEIIAKPVPTGVFGAHMEVALINDGPVTILLDSKLPT</sequence>
<comment type="similarity">
    <text evidence="1 2">Belongs to the DTD family.</text>
</comment>
<dbReference type="GO" id="GO:0000049">
    <property type="term" value="F:tRNA binding"/>
    <property type="evidence" value="ECO:0007669"/>
    <property type="project" value="UniProtKB-UniRule"/>
</dbReference>
<dbReference type="PANTHER" id="PTHR10472:SF5">
    <property type="entry name" value="D-AMINOACYL-TRNA DEACYLASE 1"/>
    <property type="match status" value="1"/>
</dbReference>
<dbReference type="EC" id="3.1.1.96" evidence="2"/>
<dbReference type="EC" id="3.1.1.-" evidence="2"/>
<dbReference type="NCBIfam" id="TIGR00256">
    <property type="entry name" value="D-aminoacyl-tRNA deacylase"/>
    <property type="match status" value="1"/>
</dbReference>
<dbReference type="GO" id="GO:0005737">
    <property type="term" value="C:cytoplasm"/>
    <property type="evidence" value="ECO:0007669"/>
    <property type="project" value="UniProtKB-SubCell"/>
</dbReference>
<comment type="domain">
    <text evidence="2">A Gly-cisPro motif from one monomer fits into the active site of the other monomer to allow specific chiral rejection of L-amino acids.</text>
</comment>
<proteinExistence type="inferred from homology"/>
<keyword evidence="2" id="KW-0963">Cytoplasm</keyword>
<feature type="short sequence motif" description="Gly-cisPro motif, important for rejection of L-amino acids" evidence="2">
    <location>
        <begin position="138"/>
        <end position="139"/>
    </location>
</feature>
<comment type="subunit">
    <text evidence="2">Homodimer.</text>
</comment>
<dbReference type="Gene3D" id="3.50.80.10">
    <property type="entry name" value="D-tyrosyl-tRNA(Tyr) deacylase"/>
    <property type="match status" value="1"/>
</dbReference>
<comment type="subcellular location">
    <subcellularLocation>
        <location evidence="2">Cytoplasm</location>
    </subcellularLocation>
</comment>
<dbReference type="RefSeq" id="WP_171589294.1">
    <property type="nucleotide sequence ID" value="NZ_JABGBO010000010.1"/>
</dbReference>
<dbReference type="GO" id="GO:0051500">
    <property type="term" value="F:D-tyrosyl-tRNA(Tyr) deacylase activity"/>
    <property type="evidence" value="ECO:0007669"/>
    <property type="project" value="TreeGrafter"/>
</dbReference>
<evidence type="ECO:0000256" key="1">
    <source>
        <dbReference type="ARBA" id="ARBA00009673"/>
    </source>
</evidence>
<dbReference type="AlphaFoldDB" id="A0A7Y4LB55"/>
<dbReference type="InterPro" id="IPR003732">
    <property type="entry name" value="Daa-tRNA_deacyls_DTD"/>
</dbReference>
<keyword evidence="2" id="KW-0820">tRNA-binding</keyword>
<dbReference type="FunFam" id="3.50.80.10:FF:000001">
    <property type="entry name" value="D-aminoacyl-tRNA deacylase"/>
    <property type="match status" value="1"/>
</dbReference>
<name>A0A7Y4LB55_9BURK</name>
<accession>A0A7Y4LB55</accession>
<dbReference type="PANTHER" id="PTHR10472">
    <property type="entry name" value="D-TYROSYL-TRNA TYR DEACYLASE"/>
    <property type="match status" value="1"/>
</dbReference>
<dbReference type="GO" id="GO:0043908">
    <property type="term" value="F:Ser(Gly)-tRNA(Ala) hydrolase activity"/>
    <property type="evidence" value="ECO:0007669"/>
    <property type="project" value="UniProtKB-UniRule"/>
</dbReference>
<protein>
    <recommendedName>
        <fullName evidence="2">D-aminoacyl-tRNA deacylase</fullName>
        <shortName evidence="2">DTD</shortName>
        <ecNumber evidence="2">3.1.1.96</ecNumber>
    </recommendedName>
    <alternativeName>
        <fullName evidence="2">Gly-tRNA(Ala) deacylase</fullName>
        <ecNumber evidence="2">3.1.1.-</ecNumber>
    </alternativeName>
</protein>
<comment type="catalytic activity">
    <reaction evidence="2">
        <text>glycyl-tRNA(Ala) + H2O = tRNA(Ala) + glycine + H(+)</text>
        <dbReference type="Rhea" id="RHEA:53744"/>
        <dbReference type="Rhea" id="RHEA-COMP:9657"/>
        <dbReference type="Rhea" id="RHEA-COMP:13640"/>
        <dbReference type="ChEBI" id="CHEBI:15377"/>
        <dbReference type="ChEBI" id="CHEBI:15378"/>
        <dbReference type="ChEBI" id="CHEBI:57305"/>
        <dbReference type="ChEBI" id="CHEBI:78442"/>
        <dbReference type="ChEBI" id="CHEBI:78522"/>
    </reaction>
</comment>
<evidence type="ECO:0000313" key="3">
    <source>
        <dbReference type="EMBL" id="NOL50315.1"/>
    </source>
</evidence>
<dbReference type="Pfam" id="PF02580">
    <property type="entry name" value="Tyr_Deacylase"/>
    <property type="match status" value="1"/>
</dbReference>
<comment type="catalytic activity">
    <reaction evidence="2">
        <text>a D-aminoacyl-tRNA + H2O = a tRNA + a D-alpha-amino acid + H(+)</text>
        <dbReference type="Rhea" id="RHEA:13953"/>
        <dbReference type="Rhea" id="RHEA-COMP:10123"/>
        <dbReference type="Rhea" id="RHEA-COMP:10124"/>
        <dbReference type="ChEBI" id="CHEBI:15377"/>
        <dbReference type="ChEBI" id="CHEBI:15378"/>
        <dbReference type="ChEBI" id="CHEBI:59871"/>
        <dbReference type="ChEBI" id="CHEBI:78442"/>
        <dbReference type="ChEBI" id="CHEBI:79333"/>
        <dbReference type="EC" id="3.1.1.96"/>
    </reaction>
</comment>
<organism evidence="3 4">
    <name type="scientific">Pelistega europaea</name>
    <dbReference type="NCBI Taxonomy" id="106147"/>
    <lineage>
        <taxon>Bacteria</taxon>
        <taxon>Pseudomonadati</taxon>
        <taxon>Pseudomonadota</taxon>
        <taxon>Betaproteobacteria</taxon>
        <taxon>Burkholderiales</taxon>
        <taxon>Alcaligenaceae</taxon>
        <taxon>Pelistega</taxon>
    </lineage>
</organism>
<comment type="function">
    <text evidence="2">An aminoacyl-tRNA editing enzyme that deacylates mischarged D-aminoacyl-tRNAs. Also deacylates mischarged glycyl-tRNA(Ala), protecting cells against glycine mischarging by AlaRS. Acts via tRNA-based rather than protein-based catalysis; rejects L-amino acids rather than detecting D-amino acids in the active site. By recycling D-aminoacyl-tRNA to D-amino acids and free tRNA molecules, this enzyme counteracts the toxicity associated with the formation of D-aminoacyl-tRNA entities in vivo and helps enforce protein L-homochirality.</text>
</comment>
<dbReference type="SUPFAM" id="SSF69500">
    <property type="entry name" value="DTD-like"/>
    <property type="match status" value="1"/>
</dbReference>
<evidence type="ECO:0000313" key="4">
    <source>
        <dbReference type="Proteomes" id="UP000541421"/>
    </source>
</evidence>
<keyword evidence="2 3" id="KW-0378">Hydrolase</keyword>
<dbReference type="HAMAP" id="MF_00518">
    <property type="entry name" value="Deacylase_Dtd"/>
    <property type="match status" value="1"/>
</dbReference>
<keyword evidence="2" id="KW-0694">RNA-binding</keyword>
<dbReference type="CDD" id="cd00563">
    <property type="entry name" value="Dtyr_deacylase"/>
    <property type="match status" value="1"/>
</dbReference>
<dbReference type="InterPro" id="IPR023509">
    <property type="entry name" value="DTD-like_sf"/>
</dbReference>
<keyword evidence="4" id="KW-1185">Reference proteome</keyword>
<dbReference type="EMBL" id="JABGBO010000010">
    <property type="protein sequence ID" value="NOL50315.1"/>
    <property type="molecule type" value="Genomic_DNA"/>
</dbReference>
<dbReference type="Proteomes" id="UP000541421">
    <property type="component" value="Unassembled WGS sequence"/>
</dbReference>
<gene>
    <name evidence="2" type="primary">dtd</name>
    <name evidence="3" type="ORF">HKX40_09255</name>
</gene>
<dbReference type="GO" id="GO:0106026">
    <property type="term" value="F:Gly-tRNA(Ala) deacylase activity"/>
    <property type="evidence" value="ECO:0007669"/>
    <property type="project" value="UniProtKB-UniRule"/>
</dbReference>
<dbReference type="GO" id="GO:0019478">
    <property type="term" value="P:D-amino acid catabolic process"/>
    <property type="evidence" value="ECO:0007669"/>
    <property type="project" value="UniProtKB-UniRule"/>
</dbReference>
<reference evidence="3 4" key="1">
    <citation type="submission" date="2020-05" db="EMBL/GenBank/DDBJ databases">
        <authorList>
            <person name="Niu N."/>
        </authorList>
    </citation>
    <scope>NUCLEOTIDE SEQUENCE [LARGE SCALE GENOMIC DNA]</scope>
    <source>
        <strain evidence="3 4">LMG10982</strain>
    </source>
</reference>
<evidence type="ECO:0000256" key="2">
    <source>
        <dbReference type="HAMAP-Rule" id="MF_00518"/>
    </source>
</evidence>